<name>A0A7W7R7X6_KITKI</name>
<dbReference type="AlphaFoldDB" id="A0A7W7R7X6"/>
<accession>A0A7W7R7X6</accession>
<dbReference type="RefSeq" id="WP_184939845.1">
    <property type="nucleotide sequence ID" value="NZ_JACHJV010000001.1"/>
</dbReference>
<proteinExistence type="predicted"/>
<dbReference type="Proteomes" id="UP000540506">
    <property type="component" value="Unassembled WGS sequence"/>
</dbReference>
<gene>
    <name evidence="2" type="ORF">FHR34_005509</name>
</gene>
<evidence type="ECO:0000259" key="1">
    <source>
        <dbReference type="Pfam" id="PF04149"/>
    </source>
</evidence>
<comment type="caution">
    <text evidence="2">The sequence shown here is derived from an EMBL/GenBank/DDBJ whole genome shotgun (WGS) entry which is preliminary data.</text>
</comment>
<dbReference type="InterPro" id="IPR007278">
    <property type="entry name" value="DUF397"/>
</dbReference>
<evidence type="ECO:0000313" key="3">
    <source>
        <dbReference type="Proteomes" id="UP000540506"/>
    </source>
</evidence>
<sequence>MTDLDLAKATWFKSSHSGNGGTCVEIAPDCPGIVPVRDSKNPHQPALLFPTTAFATFITAVKNGHFGAV</sequence>
<protein>
    <recommendedName>
        <fullName evidence="1">DUF397 domain-containing protein</fullName>
    </recommendedName>
</protein>
<reference evidence="2 3" key="1">
    <citation type="submission" date="2020-08" db="EMBL/GenBank/DDBJ databases">
        <title>Sequencing the genomes of 1000 actinobacteria strains.</title>
        <authorList>
            <person name="Klenk H.-P."/>
        </authorList>
    </citation>
    <scope>NUCLEOTIDE SEQUENCE [LARGE SCALE GENOMIC DNA]</scope>
    <source>
        <strain evidence="2 3">DSM 41654</strain>
    </source>
</reference>
<keyword evidence="3" id="KW-1185">Reference proteome</keyword>
<dbReference type="Pfam" id="PF04149">
    <property type="entry name" value="DUF397"/>
    <property type="match status" value="1"/>
</dbReference>
<feature type="domain" description="DUF397" evidence="1">
    <location>
        <begin position="9"/>
        <end position="62"/>
    </location>
</feature>
<dbReference type="EMBL" id="JACHJV010000001">
    <property type="protein sequence ID" value="MBB4926516.1"/>
    <property type="molecule type" value="Genomic_DNA"/>
</dbReference>
<organism evidence="2 3">
    <name type="scientific">Kitasatospora kifunensis</name>
    <name type="common">Streptomyces kifunensis</name>
    <dbReference type="NCBI Taxonomy" id="58351"/>
    <lineage>
        <taxon>Bacteria</taxon>
        <taxon>Bacillati</taxon>
        <taxon>Actinomycetota</taxon>
        <taxon>Actinomycetes</taxon>
        <taxon>Kitasatosporales</taxon>
        <taxon>Streptomycetaceae</taxon>
        <taxon>Kitasatospora</taxon>
    </lineage>
</organism>
<evidence type="ECO:0000313" key="2">
    <source>
        <dbReference type="EMBL" id="MBB4926516.1"/>
    </source>
</evidence>